<dbReference type="OrthoDB" id="3265672at2759"/>
<accession>A0A8H5C7H2</accession>
<name>A0A8H5C7H2_9AGAR</name>
<dbReference type="GO" id="GO:0003677">
    <property type="term" value="F:DNA binding"/>
    <property type="evidence" value="ECO:0007669"/>
    <property type="project" value="UniProtKB-KW"/>
</dbReference>
<organism evidence="3 4">
    <name type="scientific">Tetrapyrgos nigripes</name>
    <dbReference type="NCBI Taxonomy" id="182062"/>
    <lineage>
        <taxon>Eukaryota</taxon>
        <taxon>Fungi</taxon>
        <taxon>Dikarya</taxon>
        <taxon>Basidiomycota</taxon>
        <taxon>Agaricomycotina</taxon>
        <taxon>Agaricomycetes</taxon>
        <taxon>Agaricomycetidae</taxon>
        <taxon>Agaricales</taxon>
        <taxon>Marasmiineae</taxon>
        <taxon>Marasmiaceae</taxon>
        <taxon>Tetrapyrgos</taxon>
    </lineage>
</organism>
<dbReference type="PROSITE" id="PS51253">
    <property type="entry name" value="HTH_CENPB"/>
    <property type="match status" value="1"/>
</dbReference>
<evidence type="ECO:0000259" key="2">
    <source>
        <dbReference type="PROSITE" id="PS51253"/>
    </source>
</evidence>
<evidence type="ECO:0000313" key="4">
    <source>
        <dbReference type="Proteomes" id="UP000559256"/>
    </source>
</evidence>
<sequence length="110" mass="12660">MKLTAAQEEVLVEWIQQKGQRFIPLSLLVVAKHASIISRTTVGENWVMRFRTRHPELQARWAGRIEKCQAQSLNPVATADYSKELIETYNVQLRNIYNMDEKGVMMGKGL</sequence>
<feature type="domain" description="HTH CENPB-type" evidence="2">
    <location>
        <begin position="1"/>
        <end position="60"/>
    </location>
</feature>
<proteinExistence type="predicted"/>
<dbReference type="Proteomes" id="UP000559256">
    <property type="component" value="Unassembled WGS sequence"/>
</dbReference>
<reference evidence="3 4" key="1">
    <citation type="journal article" date="2020" name="ISME J.">
        <title>Uncovering the hidden diversity of litter-decomposition mechanisms in mushroom-forming fungi.</title>
        <authorList>
            <person name="Floudas D."/>
            <person name="Bentzer J."/>
            <person name="Ahren D."/>
            <person name="Johansson T."/>
            <person name="Persson P."/>
            <person name="Tunlid A."/>
        </authorList>
    </citation>
    <scope>NUCLEOTIDE SEQUENCE [LARGE SCALE GENOMIC DNA]</scope>
    <source>
        <strain evidence="3 4">CBS 291.85</strain>
    </source>
</reference>
<protein>
    <recommendedName>
        <fullName evidence="2">HTH CENPB-type domain-containing protein</fullName>
    </recommendedName>
</protein>
<gene>
    <name evidence="3" type="ORF">D9758_015663</name>
</gene>
<keyword evidence="1" id="KW-0238">DNA-binding</keyword>
<comment type="caution">
    <text evidence="3">The sequence shown here is derived from an EMBL/GenBank/DDBJ whole genome shotgun (WGS) entry which is preliminary data.</text>
</comment>
<keyword evidence="4" id="KW-1185">Reference proteome</keyword>
<evidence type="ECO:0000256" key="1">
    <source>
        <dbReference type="ARBA" id="ARBA00023125"/>
    </source>
</evidence>
<dbReference type="AlphaFoldDB" id="A0A8H5C7H2"/>
<dbReference type="InterPro" id="IPR006600">
    <property type="entry name" value="HTH_CenpB_DNA-bd_dom"/>
</dbReference>
<dbReference type="EMBL" id="JAACJM010000225">
    <property type="protein sequence ID" value="KAF5336675.1"/>
    <property type="molecule type" value="Genomic_DNA"/>
</dbReference>
<dbReference type="Pfam" id="PF03221">
    <property type="entry name" value="HTH_Tnp_Tc5"/>
    <property type="match status" value="1"/>
</dbReference>
<evidence type="ECO:0000313" key="3">
    <source>
        <dbReference type="EMBL" id="KAF5336675.1"/>
    </source>
</evidence>